<dbReference type="GO" id="GO:0016020">
    <property type="term" value="C:membrane"/>
    <property type="evidence" value="ECO:0007669"/>
    <property type="project" value="UniProtKB-SubCell"/>
</dbReference>
<dbReference type="Pfam" id="PF00155">
    <property type="entry name" value="Aminotran_1_2"/>
    <property type="match status" value="1"/>
</dbReference>
<dbReference type="GO" id="GO:0030170">
    <property type="term" value="F:pyridoxal phosphate binding"/>
    <property type="evidence" value="ECO:0007669"/>
    <property type="project" value="InterPro"/>
</dbReference>
<dbReference type="AlphaFoldDB" id="A0AAD3D3A3"/>
<evidence type="ECO:0000256" key="4">
    <source>
        <dbReference type="ARBA" id="ARBA00004991"/>
    </source>
</evidence>
<dbReference type="InterPro" id="IPR017452">
    <property type="entry name" value="GPCR_Rhodpsn_7TM"/>
</dbReference>
<dbReference type="SUPFAM" id="SSF81321">
    <property type="entry name" value="Family A G protein-coupled receptor-like"/>
    <property type="match status" value="1"/>
</dbReference>
<dbReference type="Gene3D" id="1.20.1070.10">
    <property type="entry name" value="Rhodopsin 7-helix transmembrane proteins"/>
    <property type="match status" value="1"/>
</dbReference>
<dbReference type="InterPro" id="IPR015424">
    <property type="entry name" value="PyrdxlP-dep_Trfase"/>
</dbReference>
<evidence type="ECO:0000256" key="11">
    <source>
        <dbReference type="ARBA" id="ARBA00022989"/>
    </source>
</evidence>
<proteinExistence type="inferred from homology"/>
<keyword evidence="8 16" id="KW-0812">Transmembrane</keyword>
<evidence type="ECO:0000259" key="17">
    <source>
        <dbReference type="PROSITE" id="PS50262"/>
    </source>
</evidence>
<evidence type="ECO:0000256" key="12">
    <source>
        <dbReference type="ARBA" id="ARBA00023098"/>
    </source>
</evidence>
<evidence type="ECO:0000256" key="10">
    <source>
        <dbReference type="ARBA" id="ARBA00022919"/>
    </source>
</evidence>
<evidence type="ECO:0000256" key="15">
    <source>
        <dbReference type="SAM" id="MobiDB-lite"/>
    </source>
</evidence>
<keyword evidence="14" id="KW-0012">Acyltransferase</keyword>
<dbReference type="PANTHER" id="PTHR13693:SF2">
    <property type="entry name" value="SERINE PALMITOYLTRANSFERASE 1"/>
    <property type="match status" value="1"/>
</dbReference>
<keyword evidence="12" id="KW-0443">Lipid metabolism</keyword>
<keyword evidence="9" id="KW-0663">Pyridoxal phosphate</keyword>
<evidence type="ECO:0000256" key="13">
    <source>
        <dbReference type="ARBA" id="ARBA00023136"/>
    </source>
</evidence>
<dbReference type="GO" id="GO:0046512">
    <property type="term" value="P:sphingosine biosynthetic process"/>
    <property type="evidence" value="ECO:0007669"/>
    <property type="project" value="TreeGrafter"/>
</dbReference>
<dbReference type="InterPro" id="IPR004839">
    <property type="entry name" value="Aminotransferase_I/II_large"/>
</dbReference>
<feature type="transmembrane region" description="Helical" evidence="16">
    <location>
        <begin position="157"/>
        <end position="176"/>
    </location>
</feature>
<dbReference type="GO" id="GO:0004758">
    <property type="term" value="F:serine C-palmitoyltransferase activity"/>
    <property type="evidence" value="ECO:0007669"/>
    <property type="project" value="TreeGrafter"/>
</dbReference>
<organism evidence="18 19">
    <name type="scientific">Chaetoceros tenuissimus</name>
    <dbReference type="NCBI Taxonomy" id="426638"/>
    <lineage>
        <taxon>Eukaryota</taxon>
        <taxon>Sar</taxon>
        <taxon>Stramenopiles</taxon>
        <taxon>Ochrophyta</taxon>
        <taxon>Bacillariophyta</taxon>
        <taxon>Coscinodiscophyceae</taxon>
        <taxon>Chaetocerotophycidae</taxon>
        <taxon>Chaetocerotales</taxon>
        <taxon>Chaetocerotaceae</taxon>
        <taxon>Chaetoceros</taxon>
    </lineage>
</organism>
<comment type="caution">
    <text evidence="18">The sequence shown here is derived from an EMBL/GenBank/DDBJ whole genome shotgun (WGS) entry which is preliminary data.</text>
</comment>
<feature type="compositionally biased region" description="Acidic residues" evidence="15">
    <location>
        <begin position="450"/>
        <end position="467"/>
    </location>
</feature>
<feature type="transmembrane region" description="Helical" evidence="16">
    <location>
        <begin position="292"/>
        <end position="317"/>
    </location>
</feature>
<keyword evidence="11 16" id="KW-1133">Transmembrane helix</keyword>
<comment type="pathway">
    <text evidence="3">Lipid metabolism; sphingolipid metabolism.</text>
</comment>
<comment type="similarity">
    <text evidence="5">Belongs to the class-II pyridoxal-phosphate-dependent aminotransferase family.</text>
</comment>
<name>A0AAD3D3A3_9STRA</name>
<evidence type="ECO:0000256" key="9">
    <source>
        <dbReference type="ARBA" id="ARBA00022898"/>
    </source>
</evidence>
<dbReference type="Gene3D" id="3.40.640.10">
    <property type="entry name" value="Type I PLP-dependent aspartate aminotransferase-like (Major domain)"/>
    <property type="match status" value="1"/>
</dbReference>
<dbReference type="EC" id="2.3.1.50" evidence="6"/>
<evidence type="ECO:0000256" key="3">
    <source>
        <dbReference type="ARBA" id="ARBA00004760"/>
    </source>
</evidence>
<feature type="transmembrane region" description="Helical" evidence="16">
    <location>
        <begin position="329"/>
        <end position="352"/>
    </location>
</feature>
<keyword evidence="19" id="KW-1185">Reference proteome</keyword>
<dbReference type="InterPro" id="IPR015421">
    <property type="entry name" value="PyrdxlP-dep_Trfase_major"/>
</dbReference>
<dbReference type="PROSITE" id="PS50262">
    <property type="entry name" value="G_PROTEIN_RECEP_F1_2"/>
    <property type="match status" value="1"/>
</dbReference>
<evidence type="ECO:0000256" key="6">
    <source>
        <dbReference type="ARBA" id="ARBA00013220"/>
    </source>
</evidence>
<keyword evidence="7" id="KW-0808">Transferase</keyword>
<sequence length="1056" mass="118956">MPSSNNDTNNQTAFDEIMALAVGTMTSSFISVVIGMTVCIAMYRSKYKLKTSFRRIIFAMTSYVLISDFASMMIVFRTNKSNLDHFGAQEELVVTSSSSWASQGNHSSAVTLTTILIFGIVGSQTYNLCLSIYYYYVVVHNYRDRKIKKEVEPYLHTISFVFSLLVSVILLSTQSLNYHPILQEYWVSPYPFQCKSDKQVPCGKGDAALILGVILGLLLTICMIANVSLLIRIGMVVKEKDSRTNRHRIRRVSVTFSEKIRERDGSNRTSLRRTNFKTRSERKKKNCERYRIFFVQAAYYVVAFVICHLPTIIISIMTVLNPDRSSPPFAVLFVARILRPLHGVINAFIFTLPRVQQLRTKHNKTMSYFTALKIVVIAGCDNVKRRQSRESTSTEPARRRISLRSRMVAIMRSLVSKYPQSEVQYAQNRTSNITVSKGLTSLLNPKYDDLDDIDSDENAMNENENDDIEKQDNEPRKRDIEEKQSTSSLGLDNTEETGNIVLDKVQNEDLAFIEQDFDLSLKDVNLVSLCKSLLRSYKDWWLNLVQKDPIHVLIETILVSFLAYLIFYQKKKETRKKMKDRLSDSEIELLLEDWKKNGRLPLAYDNTDIYAEDHAEEESISIPPKSKEQVIIEKVKGVELTVCIQNSKKNESMTALNFATNDYLGMSCPDPKLFKRDVVKEASIQALSKYGCGSCGPRAFYGTIDAHLELEKAMADFMKTDGAILYSDGASCAASSVAAFAKRGDLLVVDEGIYEALGTGVTLSRANIKYFKHNDMQDLRRVLERVQATDESLGRKSNDQRRFIVAEALYRNHGTVCPLDELVKLKEEFCYRLILDESNSFGVMGKTGRGGLEHFGLEPMKHAEIITINLENSMGAIGGVSIGNFEIVDHQRLSGAGYIFSASLPPFLASAAQASLKRMETEPVILETLKENVDYFYKALQLELGDKAGLMPSRLVVTSAVGLSPLVFLQLSPEESQGMSRAEQVEILDTIASTCLHKGVMIVSTGQHVSHHLHMIPSPALRMTIQAKQSKANIDTAVRILKIAVLDAFRKLENKK</sequence>
<dbReference type="SUPFAM" id="SSF53383">
    <property type="entry name" value="PLP-dependent transferases"/>
    <property type="match status" value="1"/>
</dbReference>
<dbReference type="InterPro" id="IPR050087">
    <property type="entry name" value="AON_synthase_class-II"/>
</dbReference>
<reference evidence="18 19" key="1">
    <citation type="journal article" date="2021" name="Sci. Rep.">
        <title>The genome of the diatom Chaetoceros tenuissimus carries an ancient integrated fragment of an extant virus.</title>
        <authorList>
            <person name="Hongo Y."/>
            <person name="Kimura K."/>
            <person name="Takaki Y."/>
            <person name="Yoshida Y."/>
            <person name="Baba S."/>
            <person name="Kobayashi G."/>
            <person name="Nagasaki K."/>
            <person name="Hano T."/>
            <person name="Tomaru Y."/>
        </authorList>
    </citation>
    <scope>NUCLEOTIDE SEQUENCE [LARGE SCALE GENOMIC DNA]</scope>
    <source>
        <strain evidence="18 19">NIES-3715</strain>
    </source>
</reference>
<comment type="subcellular location">
    <subcellularLocation>
        <location evidence="2">Membrane</location>
    </subcellularLocation>
</comment>
<feature type="domain" description="G-protein coupled receptors family 1 profile" evidence="17">
    <location>
        <begin position="35"/>
        <end position="350"/>
    </location>
</feature>
<evidence type="ECO:0000256" key="7">
    <source>
        <dbReference type="ARBA" id="ARBA00022679"/>
    </source>
</evidence>
<evidence type="ECO:0000256" key="5">
    <source>
        <dbReference type="ARBA" id="ARBA00008392"/>
    </source>
</evidence>
<feature type="compositionally biased region" description="Basic and acidic residues" evidence="15">
    <location>
        <begin position="468"/>
        <end position="484"/>
    </location>
</feature>
<evidence type="ECO:0000256" key="2">
    <source>
        <dbReference type="ARBA" id="ARBA00004370"/>
    </source>
</evidence>
<keyword evidence="10" id="KW-0746">Sphingolipid metabolism</keyword>
<dbReference type="Proteomes" id="UP001054902">
    <property type="component" value="Unassembled WGS sequence"/>
</dbReference>
<feature type="transmembrane region" description="Helical" evidence="16">
    <location>
        <begin position="115"/>
        <end position="136"/>
    </location>
</feature>
<dbReference type="CDD" id="cd00637">
    <property type="entry name" value="7tm_classA_rhodopsin-like"/>
    <property type="match status" value="1"/>
</dbReference>
<dbReference type="GO" id="GO:0046513">
    <property type="term" value="P:ceramide biosynthetic process"/>
    <property type="evidence" value="ECO:0007669"/>
    <property type="project" value="TreeGrafter"/>
</dbReference>
<evidence type="ECO:0000313" key="19">
    <source>
        <dbReference type="Proteomes" id="UP001054902"/>
    </source>
</evidence>
<feature type="transmembrane region" description="Helical" evidence="16">
    <location>
        <begin position="20"/>
        <end position="43"/>
    </location>
</feature>
<comment type="pathway">
    <text evidence="4">Sphingolipid metabolism.</text>
</comment>
<evidence type="ECO:0000256" key="16">
    <source>
        <dbReference type="SAM" id="Phobius"/>
    </source>
</evidence>
<evidence type="ECO:0000313" key="18">
    <source>
        <dbReference type="EMBL" id="GFH56923.1"/>
    </source>
</evidence>
<comment type="cofactor">
    <cofactor evidence="1">
        <name>pyridoxal 5'-phosphate</name>
        <dbReference type="ChEBI" id="CHEBI:597326"/>
    </cofactor>
</comment>
<evidence type="ECO:0000256" key="8">
    <source>
        <dbReference type="ARBA" id="ARBA00022692"/>
    </source>
</evidence>
<evidence type="ECO:0000256" key="14">
    <source>
        <dbReference type="ARBA" id="ARBA00023315"/>
    </source>
</evidence>
<feature type="transmembrane region" description="Helical" evidence="16">
    <location>
        <begin position="207"/>
        <end position="231"/>
    </location>
</feature>
<feature type="region of interest" description="Disordered" evidence="15">
    <location>
        <begin position="450"/>
        <end position="492"/>
    </location>
</feature>
<feature type="transmembrane region" description="Helical" evidence="16">
    <location>
        <begin position="550"/>
        <end position="568"/>
    </location>
</feature>
<keyword evidence="13 16" id="KW-0472">Membrane</keyword>
<dbReference type="PANTHER" id="PTHR13693">
    <property type="entry name" value="CLASS II AMINOTRANSFERASE/8-AMINO-7-OXONONANOATE SYNTHASE"/>
    <property type="match status" value="1"/>
</dbReference>
<gene>
    <name evidence="18" type="ORF">CTEN210_13399</name>
</gene>
<feature type="transmembrane region" description="Helical" evidence="16">
    <location>
        <begin position="55"/>
        <end position="76"/>
    </location>
</feature>
<evidence type="ECO:0000256" key="1">
    <source>
        <dbReference type="ARBA" id="ARBA00001933"/>
    </source>
</evidence>
<dbReference type="EMBL" id="BLLK01000057">
    <property type="protein sequence ID" value="GFH56923.1"/>
    <property type="molecule type" value="Genomic_DNA"/>
</dbReference>
<dbReference type="GO" id="GO:0005783">
    <property type="term" value="C:endoplasmic reticulum"/>
    <property type="evidence" value="ECO:0007669"/>
    <property type="project" value="TreeGrafter"/>
</dbReference>
<protein>
    <recommendedName>
        <fullName evidence="6">serine C-palmitoyltransferase</fullName>
        <ecNumber evidence="6">2.3.1.50</ecNumber>
    </recommendedName>
</protein>
<accession>A0AAD3D3A3</accession>